<keyword evidence="2" id="KW-1185">Reference proteome</keyword>
<dbReference type="OrthoDB" id="196411at2"/>
<evidence type="ECO:0000313" key="2">
    <source>
        <dbReference type="Proteomes" id="UP000071392"/>
    </source>
</evidence>
<accession>A0A139SRF8</accession>
<dbReference type="STRING" id="1548208.AXK12_02310"/>
<dbReference type="EMBL" id="LSZP01000015">
    <property type="protein sequence ID" value="KXU37094.1"/>
    <property type="molecule type" value="Genomic_DNA"/>
</dbReference>
<sequence>MTDAEIQPLIDEASYDYAMGEAASALTKLRDAAQSAPHSFDLWHTLAEIALGAGLTDEALAAAEKAHALRGDDLLINTTLSRIWVERGDKARAERYAAQAKILGWKEQLKGGASTAAPTED</sequence>
<name>A0A139SRF8_9BACT</name>
<reference evidence="1 2" key="1">
    <citation type="submission" date="2016-02" db="EMBL/GenBank/DDBJ databases">
        <authorList>
            <person name="Wen L."/>
            <person name="He K."/>
            <person name="Yang H."/>
        </authorList>
    </citation>
    <scope>NUCLEOTIDE SEQUENCE [LARGE SCALE GENOMIC DNA]</scope>
    <source>
        <strain evidence="1 2">CV41</strain>
    </source>
</reference>
<dbReference type="AlphaFoldDB" id="A0A139SRF8"/>
<dbReference type="InterPro" id="IPR011990">
    <property type="entry name" value="TPR-like_helical_dom_sf"/>
</dbReference>
<dbReference type="Proteomes" id="UP000071392">
    <property type="component" value="Unassembled WGS sequence"/>
</dbReference>
<gene>
    <name evidence="1" type="ORF">AXK12_02310</name>
</gene>
<proteinExistence type="predicted"/>
<comment type="caution">
    <text evidence="1">The sequence shown here is derived from an EMBL/GenBank/DDBJ whole genome shotgun (WGS) entry which is preliminary data.</text>
</comment>
<protein>
    <submittedName>
        <fullName evidence="1">Uncharacterized protein</fullName>
    </submittedName>
</protein>
<dbReference type="RefSeq" id="WP_068711048.1">
    <property type="nucleotide sequence ID" value="NZ_LSZP01000015.1"/>
</dbReference>
<dbReference type="SUPFAM" id="SSF48452">
    <property type="entry name" value="TPR-like"/>
    <property type="match status" value="1"/>
</dbReference>
<organism evidence="1 2">
    <name type="scientific">Cephaloticoccus capnophilus</name>
    <dbReference type="NCBI Taxonomy" id="1548208"/>
    <lineage>
        <taxon>Bacteria</taxon>
        <taxon>Pseudomonadati</taxon>
        <taxon>Verrucomicrobiota</taxon>
        <taxon>Opitutia</taxon>
        <taxon>Opitutales</taxon>
        <taxon>Opitutaceae</taxon>
        <taxon>Cephaloticoccus</taxon>
    </lineage>
</organism>
<dbReference type="Gene3D" id="1.25.40.10">
    <property type="entry name" value="Tetratricopeptide repeat domain"/>
    <property type="match status" value="1"/>
</dbReference>
<evidence type="ECO:0000313" key="1">
    <source>
        <dbReference type="EMBL" id="KXU37094.1"/>
    </source>
</evidence>